<evidence type="ECO:0000313" key="3">
    <source>
        <dbReference type="Proteomes" id="UP001597327"/>
    </source>
</evidence>
<evidence type="ECO:0000313" key="2">
    <source>
        <dbReference type="EMBL" id="MFD1694892.1"/>
    </source>
</evidence>
<evidence type="ECO:0000256" key="1">
    <source>
        <dbReference type="SAM" id="SignalP"/>
    </source>
</evidence>
<reference evidence="3" key="1">
    <citation type="journal article" date="2019" name="Int. J. Syst. Evol. Microbiol.">
        <title>The Global Catalogue of Microorganisms (GCM) 10K type strain sequencing project: providing services to taxonomists for standard genome sequencing and annotation.</title>
        <authorList>
            <consortium name="The Broad Institute Genomics Platform"/>
            <consortium name="The Broad Institute Genome Sequencing Center for Infectious Disease"/>
            <person name="Wu L."/>
            <person name="Ma J."/>
        </authorList>
    </citation>
    <scope>NUCLEOTIDE SEQUENCE [LARGE SCALE GENOMIC DNA]</scope>
    <source>
        <strain evidence="3">JCM 3369</strain>
    </source>
</reference>
<dbReference type="Proteomes" id="UP001597327">
    <property type="component" value="Unassembled WGS sequence"/>
</dbReference>
<keyword evidence="3" id="KW-1185">Reference proteome</keyword>
<keyword evidence="1" id="KW-0732">Signal</keyword>
<accession>A0ABW4JSW9</accession>
<organism evidence="2 3">
    <name type="scientific">Roseibium aestuarii</name>
    <dbReference type="NCBI Taxonomy" id="2600299"/>
    <lineage>
        <taxon>Bacteria</taxon>
        <taxon>Pseudomonadati</taxon>
        <taxon>Pseudomonadota</taxon>
        <taxon>Alphaproteobacteria</taxon>
        <taxon>Hyphomicrobiales</taxon>
        <taxon>Stappiaceae</taxon>
        <taxon>Roseibium</taxon>
    </lineage>
</organism>
<sequence length="127" mass="13940">MRSQISNGSRLCRAGGRMTALIAVALSLAACQQTSVEGVAETVLFAPTPYAGRTIPTTWGTPHQCATFRQSHATGWKGIVGGRKYDFDKSYPVSDAGCFETRQECEAYLTGMTQYVTQQVYRRCDPF</sequence>
<comment type="caution">
    <text evidence="2">The sequence shown here is derived from an EMBL/GenBank/DDBJ whole genome shotgun (WGS) entry which is preliminary data.</text>
</comment>
<protein>
    <recommendedName>
        <fullName evidence="4">Lipoprotein</fullName>
    </recommendedName>
</protein>
<proteinExistence type="predicted"/>
<gene>
    <name evidence="2" type="ORF">ACFSC7_05135</name>
</gene>
<dbReference type="PROSITE" id="PS51257">
    <property type="entry name" value="PROKAR_LIPOPROTEIN"/>
    <property type="match status" value="1"/>
</dbReference>
<dbReference type="RefSeq" id="WP_149891307.1">
    <property type="nucleotide sequence ID" value="NZ_JBHUFA010000001.1"/>
</dbReference>
<feature type="signal peptide" evidence="1">
    <location>
        <begin position="1"/>
        <end position="29"/>
    </location>
</feature>
<evidence type="ECO:0008006" key="4">
    <source>
        <dbReference type="Google" id="ProtNLM"/>
    </source>
</evidence>
<dbReference type="EMBL" id="JBHUFA010000001">
    <property type="protein sequence ID" value="MFD1694892.1"/>
    <property type="molecule type" value="Genomic_DNA"/>
</dbReference>
<feature type="chain" id="PRO_5045615447" description="Lipoprotein" evidence="1">
    <location>
        <begin position="30"/>
        <end position="127"/>
    </location>
</feature>
<name>A0ABW4JSW9_9HYPH</name>